<dbReference type="Proteomes" id="UP000030680">
    <property type="component" value="Unassembled WGS sequence"/>
</dbReference>
<protein>
    <recommendedName>
        <fullName evidence="3">lycopene beta-cyclase</fullName>
        <ecNumber evidence="3">5.5.1.19</ecNumber>
    </recommendedName>
</protein>
<keyword evidence="5" id="KW-0520">NAD</keyword>
<dbReference type="GO" id="GO:0016705">
    <property type="term" value="F:oxidoreductase activity, acting on paired donors, with incorporation or reduction of molecular oxygen"/>
    <property type="evidence" value="ECO:0007669"/>
    <property type="project" value="InterPro"/>
</dbReference>
<evidence type="ECO:0000313" key="7">
    <source>
        <dbReference type="EMBL" id="EME31578.1"/>
    </source>
</evidence>
<evidence type="ECO:0000256" key="4">
    <source>
        <dbReference type="ARBA" id="ARBA00022746"/>
    </source>
</evidence>
<evidence type="ECO:0000313" key="8">
    <source>
        <dbReference type="Proteomes" id="UP000030680"/>
    </source>
</evidence>
<dbReference type="Gene3D" id="3.50.50.60">
    <property type="entry name" value="FAD/NAD(P)-binding domain"/>
    <property type="match status" value="1"/>
</dbReference>
<accession>M2Y6B9</accession>
<dbReference type="NCBIfam" id="TIGR01790">
    <property type="entry name" value="carotene-cycl"/>
    <property type="match status" value="1"/>
</dbReference>
<dbReference type="KEGG" id="gsl:Gasu_12490"/>
<evidence type="ECO:0000256" key="6">
    <source>
        <dbReference type="ARBA" id="ARBA00037906"/>
    </source>
</evidence>
<comment type="pathway">
    <text evidence="6">Carotenoid biosynthesis; beta-zeacarotene biosynthesis.</text>
</comment>
<dbReference type="GO" id="GO:0016117">
    <property type="term" value="P:carotenoid biosynthetic process"/>
    <property type="evidence" value="ECO:0007669"/>
    <property type="project" value="UniProtKB-KW"/>
</dbReference>
<dbReference type="GO" id="GO:0045436">
    <property type="term" value="F:lycopene beta cyclase activity"/>
    <property type="evidence" value="ECO:0007669"/>
    <property type="project" value="EnsemblPlants"/>
</dbReference>
<proteinExistence type="inferred from homology"/>
<dbReference type="OMA" id="FVLMDFR"/>
<dbReference type="SUPFAM" id="SSF51905">
    <property type="entry name" value="FAD/NAD(P)-binding domain"/>
    <property type="match status" value="1"/>
</dbReference>
<dbReference type="EMBL" id="KB454491">
    <property type="protein sequence ID" value="EME31578.1"/>
    <property type="molecule type" value="Genomic_DNA"/>
</dbReference>
<keyword evidence="8" id="KW-1185">Reference proteome</keyword>
<dbReference type="InterPro" id="IPR010108">
    <property type="entry name" value="Lycopene_cyclase_b/e"/>
</dbReference>
<evidence type="ECO:0000256" key="2">
    <source>
        <dbReference type="ARBA" id="ARBA00006599"/>
    </source>
</evidence>
<reference evidence="8" key="1">
    <citation type="journal article" date="2013" name="Science">
        <title>Gene transfer from bacteria and archaea facilitated evolution of an extremophilic eukaryote.</title>
        <authorList>
            <person name="Schonknecht G."/>
            <person name="Chen W.H."/>
            <person name="Ternes C.M."/>
            <person name="Barbier G.G."/>
            <person name="Shrestha R.P."/>
            <person name="Stanke M."/>
            <person name="Brautigam A."/>
            <person name="Baker B.J."/>
            <person name="Banfield J.F."/>
            <person name="Garavito R.M."/>
            <person name="Carr K."/>
            <person name="Wilkerson C."/>
            <person name="Rensing S.A."/>
            <person name="Gagneul D."/>
            <person name="Dickenson N.E."/>
            <person name="Oesterhelt C."/>
            <person name="Lercher M.J."/>
            <person name="Weber A.P."/>
        </authorList>
    </citation>
    <scope>NUCLEOTIDE SEQUENCE [LARGE SCALE GENOMIC DNA]</scope>
    <source>
        <strain evidence="8">074W</strain>
    </source>
</reference>
<dbReference type="OrthoDB" id="1716816at2759"/>
<dbReference type="PANTHER" id="PTHR39757">
    <property type="match status" value="1"/>
</dbReference>
<name>M2Y6B9_GALSU</name>
<evidence type="ECO:0000256" key="5">
    <source>
        <dbReference type="ARBA" id="ARBA00023027"/>
    </source>
</evidence>
<dbReference type="RefSeq" id="XP_005708098.1">
    <property type="nucleotide sequence ID" value="XM_005708041.1"/>
</dbReference>
<comment type="pathway">
    <text evidence="1">Carotenoid biosynthesis; beta-carotene biosynthesis.</text>
</comment>
<comment type="similarity">
    <text evidence="2">Belongs to the lycopene cyclase family.</text>
</comment>
<dbReference type="AlphaFoldDB" id="M2Y6B9"/>
<evidence type="ECO:0000256" key="1">
    <source>
        <dbReference type="ARBA" id="ARBA00005089"/>
    </source>
</evidence>
<dbReference type="eggNOG" id="ENOG502QT2F">
    <property type="taxonomic scope" value="Eukaryota"/>
</dbReference>
<dbReference type="STRING" id="130081.M2Y6B9"/>
<keyword evidence="4" id="KW-0125">Carotenoid biosynthesis</keyword>
<sequence>MAFLEINCKLQTYRWQNLHKRYIVSSVGLRAFGSLIRQRRTSCPRCSFFRDRLYMDGDSLSKKSIKNFINTEEQEETKVNTKQSFLQRSVDKVVDVVVIGCGPAGLALARSLSERKLQVVCIDPHIDKPWKNNYGVWLDRMESLQLADCLSPVWSNTRVHIDNNRTRLLPFAYGKVDRNRMKQKLLNVCKESGVVFFEDSVANIIQEPPYYSCITSQQGKFTCRLVVDATGHFNTFVKFDTPHDPGFQVAYGIDVEVSGHPFPIDEMLLMDFRDSHMQDSLEDKTQSFMFPTFLYAMPMSGTRVFLEETSLISKPPLSFEHLKQRLFKRLRFLRIEIKHIFEEEFCMIPMGGSMPSFSQNVLGFGGSAGMVHPATGYMFSRVMEMAPILAKSIENSLLLFDDKALSKNTPLSIWNELWSHERTLQRNFYQFGGEYLSKIALGDMCDFFWAFFMLPDKEWKEFLDFDLTSSRKRLLFGLRIFSRTSPALRLSLIKEAILNGRLKLLKSVVL</sequence>
<evidence type="ECO:0000256" key="3">
    <source>
        <dbReference type="ARBA" id="ARBA00012242"/>
    </source>
</evidence>
<dbReference type="Gramene" id="EME31578">
    <property type="protein sequence ID" value="EME31578"/>
    <property type="gene ID" value="Gasu_12490"/>
</dbReference>
<gene>
    <name evidence="7" type="ORF">Gasu_12490</name>
</gene>
<organism evidence="7 8">
    <name type="scientific">Galdieria sulphuraria</name>
    <name type="common">Red alga</name>
    <dbReference type="NCBI Taxonomy" id="130081"/>
    <lineage>
        <taxon>Eukaryota</taxon>
        <taxon>Rhodophyta</taxon>
        <taxon>Bangiophyceae</taxon>
        <taxon>Galdieriales</taxon>
        <taxon>Galdieriaceae</taxon>
        <taxon>Galdieria</taxon>
    </lineage>
</organism>
<dbReference type="EC" id="5.5.1.19" evidence="3"/>
<dbReference type="InterPro" id="IPR036188">
    <property type="entry name" value="FAD/NAD-bd_sf"/>
</dbReference>
<dbReference type="PANTHER" id="PTHR39757:SF5">
    <property type="entry name" value="OS02G0190600 PROTEIN"/>
    <property type="match status" value="1"/>
</dbReference>
<dbReference type="GeneID" id="17090213"/>
<dbReference type="Pfam" id="PF05834">
    <property type="entry name" value="Lycopene_cycl"/>
    <property type="match status" value="1"/>
</dbReference>